<dbReference type="GO" id="GO:0008757">
    <property type="term" value="F:S-adenosylmethionine-dependent methyltransferase activity"/>
    <property type="evidence" value="ECO:0007669"/>
    <property type="project" value="InterPro"/>
</dbReference>
<dbReference type="InterPro" id="IPR029063">
    <property type="entry name" value="SAM-dependent_MTases_sf"/>
</dbReference>
<evidence type="ECO:0000313" key="3">
    <source>
        <dbReference type="Proteomes" id="UP000230208"/>
    </source>
</evidence>
<dbReference type="AlphaFoldDB" id="A0A2H0R5M5"/>
<feature type="domain" description="Methyltransferase type 11" evidence="1">
    <location>
        <begin position="60"/>
        <end position="107"/>
    </location>
</feature>
<proteinExistence type="predicted"/>
<organism evidence="2 3">
    <name type="scientific">Candidatus Yanofskybacteria bacterium CG10_big_fil_rev_8_21_14_0_10_37_15</name>
    <dbReference type="NCBI Taxonomy" id="1975097"/>
    <lineage>
        <taxon>Bacteria</taxon>
        <taxon>Candidatus Yanofskyibacteriota</taxon>
    </lineage>
</organism>
<dbReference type="Gene3D" id="3.40.50.150">
    <property type="entry name" value="Vaccinia Virus protein VP39"/>
    <property type="match status" value="1"/>
</dbReference>
<dbReference type="Pfam" id="PF08241">
    <property type="entry name" value="Methyltransf_11"/>
    <property type="match status" value="1"/>
</dbReference>
<sequence>MAYIYQPHRFLLQKAINKNRKLIGGRILDVGAGSVNRYKNFFQYKYYKRLDIQRGDNIDIVGSAEDIPAENASFDSIICTQVLGDIYDFNKVISEFNRVLTVGGTVMLSESFFDFLHNEPHDYWRFTKHALQKMFTDKNFEILTMDRIGGFYATKAQMNIRYLIFKWRLYNSRFARLFSVFFKFYGSVAIMFDAWDKNSANKSFCLGWLIITRKIK</sequence>
<protein>
    <recommendedName>
        <fullName evidence="1">Methyltransferase type 11 domain-containing protein</fullName>
    </recommendedName>
</protein>
<comment type="caution">
    <text evidence="2">The sequence shown here is derived from an EMBL/GenBank/DDBJ whole genome shotgun (WGS) entry which is preliminary data.</text>
</comment>
<dbReference type="Proteomes" id="UP000230208">
    <property type="component" value="Unassembled WGS sequence"/>
</dbReference>
<name>A0A2H0R5M5_9BACT</name>
<dbReference type="SUPFAM" id="SSF53335">
    <property type="entry name" value="S-adenosyl-L-methionine-dependent methyltransferases"/>
    <property type="match status" value="1"/>
</dbReference>
<evidence type="ECO:0000313" key="2">
    <source>
        <dbReference type="EMBL" id="PIR41822.1"/>
    </source>
</evidence>
<dbReference type="InterPro" id="IPR013216">
    <property type="entry name" value="Methyltransf_11"/>
</dbReference>
<dbReference type="EMBL" id="PCXP01000019">
    <property type="protein sequence ID" value="PIR41822.1"/>
    <property type="molecule type" value="Genomic_DNA"/>
</dbReference>
<gene>
    <name evidence="2" type="ORF">COV30_01360</name>
</gene>
<evidence type="ECO:0000259" key="1">
    <source>
        <dbReference type="Pfam" id="PF08241"/>
    </source>
</evidence>
<reference evidence="2 3" key="1">
    <citation type="submission" date="2017-09" db="EMBL/GenBank/DDBJ databases">
        <title>Depth-based differentiation of microbial function through sediment-hosted aquifers and enrichment of novel symbionts in the deep terrestrial subsurface.</title>
        <authorList>
            <person name="Probst A.J."/>
            <person name="Ladd B."/>
            <person name="Jarett J.K."/>
            <person name="Geller-Mcgrath D.E."/>
            <person name="Sieber C.M."/>
            <person name="Emerson J.B."/>
            <person name="Anantharaman K."/>
            <person name="Thomas B.C."/>
            <person name="Malmstrom R."/>
            <person name="Stieglmeier M."/>
            <person name="Klingl A."/>
            <person name="Woyke T."/>
            <person name="Ryan C.M."/>
            <person name="Banfield J.F."/>
        </authorList>
    </citation>
    <scope>NUCLEOTIDE SEQUENCE [LARGE SCALE GENOMIC DNA]</scope>
    <source>
        <strain evidence="2">CG10_big_fil_rev_8_21_14_0_10_37_15</strain>
    </source>
</reference>
<accession>A0A2H0R5M5</accession>